<dbReference type="EC" id="2.4.2.10" evidence="2 6"/>
<comment type="similarity">
    <text evidence="6">Belongs to the purine/pyrimidine phosphoribosyltransferase family. PyrE subfamily.</text>
</comment>
<evidence type="ECO:0000256" key="3">
    <source>
        <dbReference type="ARBA" id="ARBA00022676"/>
    </source>
</evidence>
<dbReference type="SUPFAM" id="SSF53271">
    <property type="entry name" value="PRTase-like"/>
    <property type="match status" value="1"/>
</dbReference>
<reference evidence="8 9" key="1">
    <citation type="submission" date="2020-03" db="EMBL/GenBank/DDBJ databases">
        <title>Assessment of the enzymatic potential of alkaline-tolerant lipase obtained from Bacillus luteus H11 (technogenic soil) for the bioremediation of saline soils contaminated with petroleum substances.</title>
        <authorList>
            <person name="Kalwasinska A."/>
        </authorList>
    </citation>
    <scope>NUCLEOTIDE SEQUENCE [LARGE SCALE GENOMIC DNA]</scope>
    <source>
        <strain evidence="8 9">H11</strain>
    </source>
</reference>
<evidence type="ECO:0000313" key="8">
    <source>
        <dbReference type="EMBL" id="NJP36421.1"/>
    </source>
</evidence>
<dbReference type="Gene3D" id="3.40.50.2020">
    <property type="match status" value="1"/>
</dbReference>
<dbReference type="InterPro" id="IPR004467">
    <property type="entry name" value="Or_phspho_trans_dom"/>
</dbReference>
<feature type="binding site" evidence="6">
    <location>
        <position position="99"/>
    </location>
    <ligand>
        <name>5-phospho-alpha-D-ribose 1-diphosphate</name>
        <dbReference type="ChEBI" id="CHEBI:58017"/>
        <note>ligand shared between dimeric partners</note>
    </ligand>
</feature>
<keyword evidence="5 6" id="KW-0665">Pyrimidine biosynthesis</keyword>
<dbReference type="AlphaFoldDB" id="A0A969PQ84"/>
<proteinExistence type="inferred from homology"/>
<dbReference type="GO" id="GO:0004588">
    <property type="term" value="F:orotate phosphoribosyltransferase activity"/>
    <property type="evidence" value="ECO:0007669"/>
    <property type="project" value="UniProtKB-UniRule"/>
</dbReference>
<dbReference type="PANTHER" id="PTHR19278">
    <property type="entry name" value="OROTATE PHOSPHORIBOSYLTRANSFERASE"/>
    <property type="match status" value="1"/>
</dbReference>
<dbReference type="PANTHER" id="PTHR19278:SF9">
    <property type="entry name" value="URIDINE 5'-MONOPHOSPHATE SYNTHASE"/>
    <property type="match status" value="1"/>
</dbReference>
<keyword evidence="6" id="KW-0460">Magnesium</keyword>
<evidence type="ECO:0000256" key="6">
    <source>
        <dbReference type="HAMAP-Rule" id="MF_01208"/>
    </source>
</evidence>
<evidence type="ECO:0000256" key="5">
    <source>
        <dbReference type="ARBA" id="ARBA00022975"/>
    </source>
</evidence>
<dbReference type="Pfam" id="PF00156">
    <property type="entry name" value="Pribosyltran"/>
    <property type="match status" value="1"/>
</dbReference>
<dbReference type="RefSeq" id="WP_168004704.1">
    <property type="nucleotide sequence ID" value="NZ_JAATHJ010000002.1"/>
</dbReference>
<evidence type="ECO:0000313" key="9">
    <source>
        <dbReference type="Proteomes" id="UP000752012"/>
    </source>
</evidence>
<evidence type="ECO:0000256" key="4">
    <source>
        <dbReference type="ARBA" id="ARBA00022679"/>
    </source>
</evidence>
<dbReference type="NCBIfam" id="TIGR00336">
    <property type="entry name" value="pyrE"/>
    <property type="match status" value="1"/>
</dbReference>
<comment type="caution">
    <text evidence="8">The sequence shown here is derived from an EMBL/GenBank/DDBJ whole genome shotgun (WGS) entry which is preliminary data.</text>
</comment>
<dbReference type="CDD" id="cd06223">
    <property type="entry name" value="PRTases_typeI"/>
    <property type="match status" value="1"/>
</dbReference>
<accession>A0A969PQ84</accession>
<comment type="caution">
    <text evidence="6">Lacks conserved residue(s) required for the propagation of feature annotation.</text>
</comment>
<keyword evidence="3 6" id="KW-0328">Glycosyltransferase</keyword>
<feature type="binding site" description="in other chain" evidence="6">
    <location>
        <begin position="119"/>
        <end position="127"/>
    </location>
    <ligand>
        <name>5-phospho-alpha-D-ribose 1-diphosphate</name>
        <dbReference type="ChEBI" id="CHEBI:58017"/>
        <note>ligand shared between dimeric partners</note>
    </ligand>
</feature>
<dbReference type="GO" id="GO:0000287">
    <property type="term" value="F:magnesium ion binding"/>
    <property type="evidence" value="ECO:0007669"/>
    <property type="project" value="UniProtKB-UniRule"/>
</dbReference>
<feature type="binding site" evidence="6">
    <location>
        <position position="123"/>
    </location>
    <ligand>
        <name>orotate</name>
        <dbReference type="ChEBI" id="CHEBI:30839"/>
    </ligand>
</feature>
<dbReference type="InterPro" id="IPR000836">
    <property type="entry name" value="PRTase_dom"/>
</dbReference>
<keyword evidence="4 6" id="KW-0808">Transferase</keyword>
<dbReference type="InterPro" id="IPR023031">
    <property type="entry name" value="OPRT"/>
</dbReference>
<gene>
    <name evidence="6 8" type="primary">pyrE</name>
    <name evidence="8" type="ORF">HCN83_02325</name>
</gene>
<organism evidence="8 9">
    <name type="scientific">Alkalicoccus luteus</name>
    <dbReference type="NCBI Taxonomy" id="1237094"/>
    <lineage>
        <taxon>Bacteria</taxon>
        <taxon>Bacillati</taxon>
        <taxon>Bacillota</taxon>
        <taxon>Bacilli</taxon>
        <taxon>Bacillales</taxon>
        <taxon>Bacillaceae</taxon>
        <taxon>Alkalicoccus</taxon>
    </lineage>
</organism>
<keyword evidence="9" id="KW-1185">Reference proteome</keyword>
<comment type="pathway">
    <text evidence="1 6">Pyrimidine metabolism; UMP biosynthesis via de novo pathway; UMP from orotate: step 1/2.</text>
</comment>
<dbReference type="InterPro" id="IPR029057">
    <property type="entry name" value="PRTase-like"/>
</dbReference>
<dbReference type="EMBL" id="JAATHJ010000002">
    <property type="protein sequence ID" value="NJP36421.1"/>
    <property type="molecule type" value="Genomic_DNA"/>
</dbReference>
<dbReference type="Proteomes" id="UP000752012">
    <property type="component" value="Unassembled WGS sequence"/>
</dbReference>
<feature type="binding site" evidence="6">
    <location>
        <position position="93"/>
    </location>
    <ligand>
        <name>5-phospho-alpha-D-ribose 1-diphosphate</name>
        <dbReference type="ChEBI" id="CHEBI:58017"/>
        <note>ligand shared between dimeric partners</note>
    </ligand>
</feature>
<comment type="catalytic activity">
    <reaction evidence="6">
        <text>orotidine 5'-phosphate + diphosphate = orotate + 5-phospho-alpha-D-ribose 1-diphosphate</text>
        <dbReference type="Rhea" id="RHEA:10380"/>
        <dbReference type="ChEBI" id="CHEBI:30839"/>
        <dbReference type="ChEBI" id="CHEBI:33019"/>
        <dbReference type="ChEBI" id="CHEBI:57538"/>
        <dbReference type="ChEBI" id="CHEBI:58017"/>
        <dbReference type="EC" id="2.4.2.10"/>
    </reaction>
</comment>
<dbReference type="GO" id="GO:0019856">
    <property type="term" value="P:pyrimidine nucleobase biosynthetic process"/>
    <property type="evidence" value="ECO:0007669"/>
    <property type="project" value="TreeGrafter"/>
</dbReference>
<comment type="subunit">
    <text evidence="6">Homodimer.</text>
</comment>
<evidence type="ECO:0000259" key="7">
    <source>
        <dbReference type="Pfam" id="PF00156"/>
    </source>
</evidence>
<dbReference type="GO" id="GO:0044205">
    <property type="term" value="P:'de novo' UMP biosynthetic process"/>
    <property type="evidence" value="ECO:0007669"/>
    <property type="project" value="UniProtKB-UniRule"/>
</dbReference>
<protein>
    <recommendedName>
        <fullName evidence="2 6">Orotate phosphoribosyltransferase</fullName>
        <shortName evidence="6">OPRT</shortName>
        <shortName evidence="6">OPRTase</shortName>
        <ecNumber evidence="2 6">2.4.2.10</ecNumber>
    </recommendedName>
</protein>
<feature type="binding site" evidence="6">
    <location>
        <position position="97"/>
    </location>
    <ligand>
        <name>5-phospho-alpha-D-ribose 1-diphosphate</name>
        <dbReference type="ChEBI" id="CHEBI:58017"/>
        <note>ligand shared between dimeric partners</note>
    </ligand>
</feature>
<comment type="cofactor">
    <cofactor evidence="6">
        <name>Mg(2+)</name>
        <dbReference type="ChEBI" id="CHEBI:18420"/>
    </cofactor>
</comment>
<evidence type="ECO:0000256" key="1">
    <source>
        <dbReference type="ARBA" id="ARBA00004889"/>
    </source>
</evidence>
<evidence type="ECO:0000256" key="2">
    <source>
        <dbReference type="ARBA" id="ARBA00011971"/>
    </source>
</evidence>
<name>A0A969PQ84_9BACI</name>
<comment type="function">
    <text evidence="6">Catalyzes the transfer of a ribosyl phosphate group from 5-phosphoribose 1-diphosphate to orotate, leading to the formation of orotidine monophosphate (OMP).</text>
</comment>
<dbReference type="HAMAP" id="MF_01208">
    <property type="entry name" value="PyrE"/>
    <property type="match status" value="1"/>
</dbReference>
<sequence>MNEFKAAELLLEIEAVVLSPENPFTWSSGLRSPIYCDNRLLMGHPEGRKQIAAWFAEKARELDADVIAGTATAGIPHAAWAADQAELPMIYVRSSPKSHGRKNKIEGNLLEGAKVLVIEDLLSTGGSALKAADAVQAEGGIPVGIAAIFTYDLQMLHEQTKDRSYPVEALTSFSVLLKAAERKGLISEADADRLASWNTDPAGWSDAFTRS</sequence>
<feature type="domain" description="Phosphoribosyltransferase" evidence="7">
    <location>
        <begin position="45"/>
        <end position="154"/>
    </location>
</feature>